<protein>
    <recommendedName>
        <fullName evidence="5">BZIP domain-containing protein</fullName>
    </recommendedName>
</protein>
<dbReference type="CDD" id="cd14707">
    <property type="entry name" value="bZIP_plant_BZIP46"/>
    <property type="match status" value="1"/>
</dbReference>
<keyword evidence="7" id="KW-1185">Reference proteome</keyword>
<evidence type="ECO:0000313" key="7">
    <source>
        <dbReference type="Proteomes" id="UP000077755"/>
    </source>
</evidence>
<dbReference type="SMART" id="SM00338">
    <property type="entry name" value="BRLZ"/>
    <property type="match status" value="1"/>
</dbReference>
<feature type="region of interest" description="Disordered" evidence="4">
    <location>
        <begin position="343"/>
        <end position="372"/>
    </location>
</feature>
<dbReference type="GO" id="GO:0003677">
    <property type="term" value="F:DNA binding"/>
    <property type="evidence" value="ECO:0007669"/>
    <property type="project" value="UniProtKB-KW"/>
</dbReference>
<organism evidence="6 7">
    <name type="scientific">Daucus carota subsp. sativus</name>
    <name type="common">Carrot</name>
    <dbReference type="NCBI Taxonomy" id="79200"/>
    <lineage>
        <taxon>Eukaryota</taxon>
        <taxon>Viridiplantae</taxon>
        <taxon>Streptophyta</taxon>
        <taxon>Embryophyta</taxon>
        <taxon>Tracheophyta</taxon>
        <taxon>Spermatophyta</taxon>
        <taxon>Magnoliopsida</taxon>
        <taxon>eudicotyledons</taxon>
        <taxon>Gunneridae</taxon>
        <taxon>Pentapetalae</taxon>
        <taxon>asterids</taxon>
        <taxon>campanulids</taxon>
        <taxon>Apiales</taxon>
        <taxon>Apiaceae</taxon>
        <taxon>Apioideae</taxon>
        <taxon>Scandiceae</taxon>
        <taxon>Daucinae</taxon>
        <taxon>Daucus</taxon>
        <taxon>Daucus sect. Daucus</taxon>
    </lineage>
</organism>
<reference evidence="6" key="1">
    <citation type="journal article" date="2016" name="Nat. Genet.">
        <title>A high-quality carrot genome assembly provides new insights into carotenoid accumulation and asterid genome evolution.</title>
        <authorList>
            <person name="Iorizzo M."/>
            <person name="Ellison S."/>
            <person name="Senalik D."/>
            <person name="Zeng P."/>
            <person name="Satapoomin P."/>
            <person name="Huang J."/>
            <person name="Bowman M."/>
            <person name="Iovene M."/>
            <person name="Sanseverino W."/>
            <person name="Cavagnaro P."/>
            <person name="Yildiz M."/>
            <person name="Macko-Podgorni A."/>
            <person name="Moranska E."/>
            <person name="Grzebelus E."/>
            <person name="Grzebelus D."/>
            <person name="Ashrafi H."/>
            <person name="Zheng Z."/>
            <person name="Cheng S."/>
            <person name="Spooner D."/>
            <person name="Van Deynze A."/>
            <person name="Simon P."/>
        </authorList>
    </citation>
    <scope>NUCLEOTIDE SEQUENCE</scope>
    <source>
        <tissue evidence="6">Leaf</tissue>
    </source>
</reference>
<dbReference type="Pfam" id="PF00170">
    <property type="entry name" value="bZIP_1"/>
    <property type="match status" value="1"/>
</dbReference>
<dbReference type="EMBL" id="CP093348">
    <property type="protein sequence ID" value="WOH06173.1"/>
    <property type="molecule type" value="Genomic_DNA"/>
</dbReference>
<dbReference type="Proteomes" id="UP000077755">
    <property type="component" value="Chromosome 6"/>
</dbReference>
<dbReference type="SUPFAM" id="SSF57959">
    <property type="entry name" value="Leucine zipper domain"/>
    <property type="match status" value="1"/>
</dbReference>
<feature type="compositionally biased region" description="Polar residues" evidence="4">
    <location>
        <begin position="147"/>
        <end position="164"/>
    </location>
</feature>
<dbReference type="PROSITE" id="PS50217">
    <property type="entry name" value="BZIP"/>
    <property type="match status" value="1"/>
</dbReference>
<reference evidence="6" key="2">
    <citation type="submission" date="2022-03" db="EMBL/GenBank/DDBJ databases">
        <title>Draft title - Genomic analysis of global carrot germplasm unveils the trajectory of domestication and the origin of high carotenoid orange carrot.</title>
        <authorList>
            <person name="Iorizzo M."/>
            <person name="Ellison S."/>
            <person name="Senalik D."/>
            <person name="Macko-Podgorni A."/>
            <person name="Grzebelus D."/>
            <person name="Bostan H."/>
            <person name="Rolling W."/>
            <person name="Curaba J."/>
            <person name="Simon P."/>
        </authorList>
    </citation>
    <scope>NUCLEOTIDE SEQUENCE</scope>
    <source>
        <tissue evidence="6">Leaf</tissue>
    </source>
</reference>
<feature type="compositionally biased region" description="Basic and acidic residues" evidence="4">
    <location>
        <begin position="14"/>
        <end position="23"/>
    </location>
</feature>
<dbReference type="InterPro" id="IPR043452">
    <property type="entry name" value="BZIP46-like"/>
</dbReference>
<comment type="subcellular location">
    <subcellularLocation>
        <location evidence="1">Nucleus</location>
    </subcellularLocation>
</comment>
<dbReference type="PANTHER" id="PTHR22952">
    <property type="entry name" value="CAMP-RESPONSE ELEMENT BINDING PROTEIN-RELATED"/>
    <property type="match status" value="1"/>
</dbReference>
<evidence type="ECO:0000256" key="3">
    <source>
        <dbReference type="ARBA" id="ARBA00023242"/>
    </source>
</evidence>
<dbReference type="AlphaFoldDB" id="A0AAF1B681"/>
<feature type="region of interest" description="Disordered" evidence="4">
    <location>
        <begin position="1"/>
        <end position="31"/>
    </location>
</feature>
<gene>
    <name evidence="6" type="ORF">DCAR_0625596</name>
</gene>
<evidence type="ECO:0000256" key="2">
    <source>
        <dbReference type="ARBA" id="ARBA00023125"/>
    </source>
</evidence>
<evidence type="ECO:0000259" key="5">
    <source>
        <dbReference type="PROSITE" id="PS50217"/>
    </source>
</evidence>
<dbReference type="PROSITE" id="PS00036">
    <property type="entry name" value="BZIP_BASIC"/>
    <property type="match status" value="1"/>
</dbReference>
<feature type="compositionally biased region" description="Pro residues" evidence="4">
    <location>
        <begin position="189"/>
        <end position="205"/>
    </location>
</feature>
<evidence type="ECO:0000256" key="1">
    <source>
        <dbReference type="ARBA" id="ARBA00004123"/>
    </source>
</evidence>
<name>A0AAF1B681_DAUCS</name>
<dbReference type="GO" id="GO:0045893">
    <property type="term" value="P:positive regulation of DNA-templated transcription"/>
    <property type="evidence" value="ECO:0007669"/>
    <property type="project" value="InterPro"/>
</dbReference>
<keyword evidence="3" id="KW-0539">Nucleus</keyword>
<feature type="region of interest" description="Disordered" evidence="4">
    <location>
        <begin position="145"/>
        <end position="166"/>
    </location>
</feature>
<evidence type="ECO:0000256" key="4">
    <source>
        <dbReference type="SAM" id="MobiDB-lite"/>
    </source>
</evidence>
<proteinExistence type="predicted"/>
<feature type="region of interest" description="Disordered" evidence="4">
    <location>
        <begin position="182"/>
        <end position="210"/>
    </location>
</feature>
<dbReference type="GO" id="GO:0003700">
    <property type="term" value="F:DNA-binding transcription factor activity"/>
    <property type="evidence" value="ECO:0007669"/>
    <property type="project" value="InterPro"/>
</dbReference>
<feature type="compositionally biased region" description="Basic and acidic residues" evidence="4">
    <location>
        <begin position="349"/>
        <end position="362"/>
    </location>
</feature>
<accession>A0AAF1B681</accession>
<evidence type="ECO:0000313" key="6">
    <source>
        <dbReference type="EMBL" id="WOH06173.1"/>
    </source>
</evidence>
<dbReference type="InterPro" id="IPR004827">
    <property type="entry name" value="bZIP"/>
</dbReference>
<feature type="compositionally biased region" description="Polar residues" evidence="4">
    <location>
        <begin position="101"/>
        <end position="126"/>
    </location>
</feature>
<sequence>MEVMAGQSENEVESALRMEDGEQPRSNAFPSFSRPSSVYLLTLDEFHNTLRGSGRNYGSINMDEFLQSIWTAEENQVQAQNAAITVPAVPHMTIVNNINPQNPSFESSNGRGSTARNLSLTGQGSLSVPAPLSQRTVEEVLSEINRTEQNTNNITHAGSKQSGPTYGEMTLEDFLVRAGVVPEESARPSQPPSAFPPSPPPPPQLPQLQPQPQSQLLYGMFVNCDTALASSFMTVGCGGAGSENVPPPFNTVTQIGGLNVSDNGCGTESFEQMSHVSSNGIGMSTPRSKLNGLVERVIEKRQKRMMKNRESAARSRAKKHAYTIELEAEIKYMKNENFNLRQELNTDAAKPKDQAKGKDKLGLLRRCPSSPF</sequence>
<keyword evidence="2" id="KW-0238">DNA-binding</keyword>
<dbReference type="GO" id="GO:0005634">
    <property type="term" value="C:nucleus"/>
    <property type="evidence" value="ECO:0007669"/>
    <property type="project" value="UniProtKB-SubCell"/>
</dbReference>
<feature type="domain" description="BZIP" evidence="5">
    <location>
        <begin position="298"/>
        <end position="345"/>
    </location>
</feature>
<dbReference type="PANTHER" id="PTHR22952:SF175">
    <property type="entry name" value="PROTEIN ABSCISIC ACID-INSENSITIVE 5"/>
    <property type="match status" value="1"/>
</dbReference>
<dbReference type="Gene3D" id="1.20.5.170">
    <property type="match status" value="1"/>
</dbReference>
<dbReference type="InterPro" id="IPR046347">
    <property type="entry name" value="bZIP_sf"/>
</dbReference>
<feature type="region of interest" description="Disordered" evidence="4">
    <location>
        <begin position="101"/>
        <end position="128"/>
    </location>
</feature>